<feature type="domain" description="Clp ATPase C-terminal" evidence="8">
    <location>
        <begin position="833"/>
        <end position="925"/>
    </location>
</feature>
<dbReference type="PANTHER" id="PTHR11638:SF184">
    <property type="entry name" value="ATPASE WITH CHAPERONE ACTIVITY"/>
    <property type="match status" value="1"/>
</dbReference>
<dbReference type="PANTHER" id="PTHR11638">
    <property type="entry name" value="ATP-DEPENDENT CLP PROTEASE"/>
    <property type="match status" value="1"/>
</dbReference>
<keyword evidence="1" id="KW-0677">Repeat</keyword>
<dbReference type="InterPro" id="IPR036628">
    <property type="entry name" value="Clp_N_dom_sf"/>
</dbReference>
<feature type="domain" description="AAA+ ATPase" evidence="7">
    <location>
        <begin position="226"/>
        <end position="371"/>
    </location>
</feature>
<name>A0A5C6E9A2_9BACT</name>
<dbReference type="NCBIfam" id="TIGR03345">
    <property type="entry name" value="VI_ClpV1"/>
    <property type="match status" value="1"/>
</dbReference>
<keyword evidence="3" id="KW-0067">ATP-binding</keyword>
<dbReference type="InterPro" id="IPR018368">
    <property type="entry name" value="ClpA/B_CS1"/>
</dbReference>
<feature type="coiled-coil region" evidence="5">
    <location>
        <begin position="440"/>
        <end position="491"/>
    </location>
</feature>
<dbReference type="Pfam" id="PF00004">
    <property type="entry name" value="AAA"/>
    <property type="match status" value="1"/>
</dbReference>
<sequence>MPQVNLKELVGKLNDTCRTALEAAAGLCLSRTNYNIEIEHWLLKLLENDRSDLTICVKASGADVGKMTTDLNRAIDRFKTGNGRPPALSPNVVDLIRDAWLFGSIDQGVGKVRSGHLLISLLASSTLRGSAHDASSQFEKINADAISRDFAALLVDSEEDHVPITSGATSSSASGQPVGKQGLTKTPALDQFTIDLTQRAAAGEIDPVLGRDHEIRQIIDVLTRRRQNNPILTGEAGVGKTAVVEGFALRIAAGDVPPSIRNVSVRSLDLGLLQAGAGMKGEFENRLKGVIDEVKGSPTPIILFIDEAHTMIGAGGQAGQGDAANLLKPALARGELRTIAATTWAEYKKYFEKDAALARRFQVVKVEEPDEGPAVEMMRGLVSTLEAHHNVRILNEAVVDAVKLSKRYISGRQLPDKSVSLLDTTCARVGLSQTATPAAIENANRRIDQFKVSMEILKREQDTGADHSDVIAESEAGLLEAEASLETLTAQWEQERDLVKRIRNLRHQIAGEPIEEDPETEDGDKQEAEASEGSSEQPSEPATTEKAPTEEAPTEEAPTEEATEEQKAEWKKELAEAEQNLREIQGENPLMFPCVDASAIAQTVAAWTGIPVGRMVSNEIQTVLNLQALMEESIVGQSHALDRIAQSIRTSRAQLRDPRTPIGVFLLAGTSGVGKTETAITLANLLYGGEQNMTTINMSEFKEEHKVALLMGSPPGYVGYGEGGVLTEAIRRKPYSVVLLDEMEKAHPGVQDVFYQVFDKGNMKDGEGRDIDFKNTVIIMTTNAGTDLIKSICSDPDTIPDPDGFIEAVFPELLKTFKPAFLGRLSIIPYYPLNDEVMTSIIRLKLAKVAQRVRESYGAIFTYSEAVVQAILARCTEVDTGARNVDHILNRTLLPELSAQVLANLADGKTISEIAIDSKDEHFTYEVKTEAA</sequence>
<dbReference type="InterPro" id="IPR003959">
    <property type="entry name" value="ATPase_AAA_core"/>
</dbReference>
<dbReference type="SUPFAM" id="SSF81923">
    <property type="entry name" value="Double Clp-N motif"/>
    <property type="match status" value="1"/>
</dbReference>
<dbReference type="SUPFAM" id="SSF52540">
    <property type="entry name" value="P-loop containing nucleoside triphosphate hydrolases"/>
    <property type="match status" value="2"/>
</dbReference>
<dbReference type="Pfam" id="PF10431">
    <property type="entry name" value="ClpB_D2-small"/>
    <property type="match status" value="1"/>
</dbReference>
<feature type="compositionally biased region" description="Acidic residues" evidence="6">
    <location>
        <begin position="552"/>
        <end position="563"/>
    </location>
</feature>
<dbReference type="InterPro" id="IPR050130">
    <property type="entry name" value="ClpA_ClpB"/>
</dbReference>
<evidence type="ECO:0000259" key="8">
    <source>
        <dbReference type="SMART" id="SM01086"/>
    </source>
</evidence>
<dbReference type="InterPro" id="IPR027417">
    <property type="entry name" value="P-loop_NTPase"/>
</dbReference>
<dbReference type="Pfam" id="PF17871">
    <property type="entry name" value="AAA_lid_9"/>
    <property type="match status" value="1"/>
</dbReference>
<reference evidence="9 10" key="1">
    <citation type="submission" date="2019-02" db="EMBL/GenBank/DDBJ databases">
        <title>Deep-cultivation of Planctomycetes and their phenomic and genomic characterization uncovers novel biology.</title>
        <authorList>
            <person name="Wiegand S."/>
            <person name="Jogler M."/>
            <person name="Boedeker C."/>
            <person name="Pinto D."/>
            <person name="Vollmers J."/>
            <person name="Rivas-Marin E."/>
            <person name="Kohn T."/>
            <person name="Peeters S.H."/>
            <person name="Heuer A."/>
            <person name="Rast P."/>
            <person name="Oberbeckmann S."/>
            <person name="Bunk B."/>
            <person name="Jeske O."/>
            <person name="Meyerdierks A."/>
            <person name="Storesund J.E."/>
            <person name="Kallscheuer N."/>
            <person name="Luecker S."/>
            <person name="Lage O.M."/>
            <person name="Pohl T."/>
            <person name="Merkel B.J."/>
            <person name="Hornburger P."/>
            <person name="Mueller R.-W."/>
            <person name="Bruemmer F."/>
            <person name="Labrenz M."/>
            <person name="Spormann A.M."/>
            <person name="Op Den Camp H."/>
            <person name="Overmann J."/>
            <person name="Amann R."/>
            <person name="Jetten M.S.M."/>
            <person name="Mascher T."/>
            <person name="Medema M.H."/>
            <person name="Devos D.P."/>
            <person name="Kaster A.-K."/>
            <person name="Ovreas L."/>
            <person name="Rohde M."/>
            <person name="Galperin M.Y."/>
            <person name="Jogler C."/>
        </authorList>
    </citation>
    <scope>NUCLEOTIDE SEQUENCE [LARGE SCALE GENOMIC DNA]</scope>
    <source>
        <strain evidence="9 10">Q31b</strain>
    </source>
</reference>
<comment type="caution">
    <text evidence="9">The sequence shown here is derived from an EMBL/GenBank/DDBJ whole genome shotgun (WGS) entry which is preliminary data.</text>
</comment>
<gene>
    <name evidence="9" type="primary">clpB</name>
    <name evidence="9" type="ORF">Q31b_03650</name>
</gene>
<dbReference type="Pfam" id="PF07724">
    <property type="entry name" value="AAA_2"/>
    <property type="match status" value="1"/>
</dbReference>
<dbReference type="InterPro" id="IPR041546">
    <property type="entry name" value="ClpA/ClpB_AAA_lid"/>
</dbReference>
<dbReference type="Pfam" id="PF02861">
    <property type="entry name" value="Clp_N"/>
    <property type="match status" value="1"/>
</dbReference>
<evidence type="ECO:0000256" key="5">
    <source>
        <dbReference type="SAM" id="Coils"/>
    </source>
</evidence>
<dbReference type="GO" id="GO:0034605">
    <property type="term" value="P:cellular response to heat"/>
    <property type="evidence" value="ECO:0007669"/>
    <property type="project" value="TreeGrafter"/>
</dbReference>
<dbReference type="GO" id="GO:0005737">
    <property type="term" value="C:cytoplasm"/>
    <property type="evidence" value="ECO:0007669"/>
    <property type="project" value="TreeGrafter"/>
</dbReference>
<dbReference type="InterPro" id="IPR019489">
    <property type="entry name" value="Clp_ATPase_C"/>
</dbReference>
<dbReference type="InterPro" id="IPR004176">
    <property type="entry name" value="Clp_R_N"/>
</dbReference>
<dbReference type="Proteomes" id="UP000315471">
    <property type="component" value="Unassembled WGS sequence"/>
</dbReference>
<keyword evidence="5" id="KW-0175">Coiled coil</keyword>
<dbReference type="CDD" id="cd19499">
    <property type="entry name" value="RecA-like_ClpB_Hsp104-like"/>
    <property type="match status" value="1"/>
</dbReference>
<dbReference type="CDD" id="cd00009">
    <property type="entry name" value="AAA"/>
    <property type="match status" value="1"/>
</dbReference>
<dbReference type="OrthoDB" id="9803641at2"/>
<evidence type="ECO:0000313" key="9">
    <source>
        <dbReference type="EMBL" id="TWU45194.1"/>
    </source>
</evidence>
<feature type="compositionally biased region" description="Low complexity" evidence="6">
    <location>
        <begin position="531"/>
        <end position="546"/>
    </location>
</feature>
<evidence type="ECO:0000256" key="2">
    <source>
        <dbReference type="ARBA" id="ARBA00022741"/>
    </source>
</evidence>
<feature type="domain" description="AAA+ ATPase" evidence="7">
    <location>
        <begin position="661"/>
        <end position="803"/>
    </location>
</feature>
<dbReference type="PRINTS" id="PR00300">
    <property type="entry name" value="CLPPROTEASEA"/>
</dbReference>
<dbReference type="GO" id="GO:0005524">
    <property type="term" value="F:ATP binding"/>
    <property type="evidence" value="ECO:0007669"/>
    <property type="project" value="UniProtKB-KW"/>
</dbReference>
<dbReference type="RefSeq" id="WP_146597942.1">
    <property type="nucleotide sequence ID" value="NZ_SJPY01000001.1"/>
</dbReference>
<dbReference type="AlphaFoldDB" id="A0A5C6E9A2"/>
<keyword evidence="10" id="KW-1185">Reference proteome</keyword>
<evidence type="ECO:0000256" key="3">
    <source>
        <dbReference type="ARBA" id="ARBA00022840"/>
    </source>
</evidence>
<protein>
    <submittedName>
        <fullName evidence="9">Chaperone protein ClpB</fullName>
    </submittedName>
</protein>
<dbReference type="SMART" id="SM00382">
    <property type="entry name" value="AAA"/>
    <property type="match status" value="2"/>
</dbReference>
<dbReference type="InterPro" id="IPR017729">
    <property type="entry name" value="ATPase_T6SS_ClpV1"/>
</dbReference>
<evidence type="ECO:0000259" key="7">
    <source>
        <dbReference type="SMART" id="SM00382"/>
    </source>
</evidence>
<proteinExistence type="predicted"/>
<evidence type="ECO:0000256" key="1">
    <source>
        <dbReference type="ARBA" id="ARBA00022737"/>
    </source>
</evidence>
<dbReference type="InterPro" id="IPR001270">
    <property type="entry name" value="ClpA/B"/>
</dbReference>
<organism evidence="9 10">
    <name type="scientific">Novipirellula aureliae</name>
    <dbReference type="NCBI Taxonomy" id="2527966"/>
    <lineage>
        <taxon>Bacteria</taxon>
        <taxon>Pseudomonadati</taxon>
        <taxon>Planctomycetota</taxon>
        <taxon>Planctomycetia</taxon>
        <taxon>Pirellulales</taxon>
        <taxon>Pirellulaceae</taxon>
        <taxon>Novipirellula</taxon>
    </lineage>
</organism>
<evidence type="ECO:0000313" key="10">
    <source>
        <dbReference type="Proteomes" id="UP000315471"/>
    </source>
</evidence>
<dbReference type="PROSITE" id="PS00870">
    <property type="entry name" value="CLPAB_1"/>
    <property type="match status" value="1"/>
</dbReference>
<dbReference type="EMBL" id="SJPY01000001">
    <property type="protein sequence ID" value="TWU45194.1"/>
    <property type="molecule type" value="Genomic_DNA"/>
</dbReference>
<dbReference type="SMART" id="SM01086">
    <property type="entry name" value="ClpB_D2-small"/>
    <property type="match status" value="1"/>
</dbReference>
<dbReference type="Gene3D" id="1.10.1780.10">
    <property type="entry name" value="Clp, N-terminal domain"/>
    <property type="match status" value="1"/>
</dbReference>
<dbReference type="GO" id="GO:0016887">
    <property type="term" value="F:ATP hydrolysis activity"/>
    <property type="evidence" value="ECO:0007669"/>
    <property type="project" value="InterPro"/>
</dbReference>
<keyword evidence="4" id="KW-0143">Chaperone</keyword>
<dbReference type="InterPro" id="IPR003593">
    <property type="entry name" value="AAA+_ATPase"/>
</dbReference>
<evidence type="ECO:0000256" key="4">
    <source>
        <dbReference type="ARBA" id="ARBA00023186"/>
    </source>
</evidence>
<feature type="compositionally biased region" description="Acidic residues" evidence="6">
    <location>
        <begin position="513"/>
        <end position="522"/>
    </location>
</feature>
<dbReference type="Gene3D" id="3.40.50.300">
    <property type="entry name" value="P-loop containing nucleotide triphosphate hydrolases"/>
    <property type="match status" value="3"/>
</dbReference>
<accession>A0A5C6E9A2</accession>
<feature type="region of interest" description="Disordered" evidence="6">
    <location>
        <begin position="509"/>
        <end position="572"/>
    </location>
</feature>
<keyword evidence="2" id="KW-0547">Nucleotide-binding</keyword>
<evidence type="ECO:0000256" key="6">
    <source>
        <dbReference type="SAM" id="MobiDB-lite"/>
    </source>
</evidence>
<dbReference type="Gene3D" id="1.10.8.60">
    <property type="match status" value="1"/>
</dbReference>